<keyword evidence="4" id="KW-1185">Reference proteome</keyword>
<dbReference type="PANTHER" id="PTHR43794">
    <property type="entry name" value="AMINOHYDROLASE SSNA-RELATED"/>
    <property type="match status" value="1"/>
</dbReference>
<dbReference type="PANTHER" id="PTHR43794:SF11">
    <property type="entry name" value="AMIDOHYDROLASE-RELATED DOMAIN-CONTAINING PROTEIN"/>
    <property type="match status" value="1"/>
</dbReference>
<dbReference type="InterPro" id="IPR011059">
    <property type="entry name" value="Metal-dep_hydrolase_composite"/>
</dbReference>
<evidence type="ECO:0000313" key="4">
    <source>
        <dbReference type="Proteomes" id="UP000315700"/>
    </source>
</evidence>
<dbReference type="SUPFAM" id="SSF51338">
    <property type="entry name" value="Composite domain of metallo-dependent hydrolases"/>
    <property type="match status" value="2"/>
</dbReference>
<dbReference type="InParanoid" id="A0A517SBF2"/>
<dbReference type="InterPro" id="IPR006680">
    <property type="entry name" value="Amidohydro-rel"/>
</dbReference>
<dbReference type="Proteomes" id="UP000315700">
    <property type="component" value="Chromosome"/>
</dbReference>
<name>A0A517SBF2_9PLAN</name>
<keyword evidence="1 3" id="KW-0378">Hydrolase</keyword>
<dbReference type="InterPro" id="IPR050287">
    <property type="entry name" value="MTA/SAH_deaminase"/>
</dbReference>
<dbReference type="SUPFAM" id="SSF51556">
    <property type="entry name" value="Metallo-dependent hydrolases"/>
    <property type="match status" value="1"/>
</dbReference>
<dbReference type="AlphaFoldDB" id="A0A517SBF2"/>
<protein>
    <submittedName>
        <fullName evidence="3">8-oxoguanine deaminase</fullName>
        <ecNumber evidence="3">3.5.4.32</ecNumber>
    </submittedName>
</protein>
<evidence type="ECO:0000259" key="2">
    <source>
        <dbReference type="Pfam" id="PF01979"/>
    </source>
</evidence>
<evidence type="ECO:0000313" key="3">
    <source>
        <dbReference type="EMBL" id="QDT53434.1"/>
    </source>
</evidence>
<dbReference type="EC" id="3.5.4.32" evidence="3"/>
<dbReference type="EMBL" id="CP036271">
    <property type="protein sequence ID" value="QDT53434.1"/>
    <property type="molecule type" value="Genomic_DNA"/>
</dbReference>
<dbReference type="KEGG" id="ccos:Pan44_14510"/>
<feature type="domain" description="Amidohydrolase-related" evidence="2">
    <location>
        <begin position="27"/>
        <end position="393"/>
    </location>
</feature>
<dbReference type="InterPro" id="IPR032466">
    <property type="entry name" value="Metal_Hydrolase"/>
</dbReference>
<evidence type="ECO:0000256" key="1">
    <source>
        <dbReference type="ARBA" id="ARBA00022801"/>
    </source>
</evidence>
<gene>
    <name evidence="3" type="ORF">Pan44_14510</name>
</gene>
<organism evidence="3 4">
    <name type="scientific">Caulifigura coniformis</name>
    <dbReference type="NCBI Taxonomy" id="2527983"/>
    <lineage>
        <taxon>Bacteria</taxon>
        <taxon>Pseudomonadati</taxon>
        <taxon>Planctomycetota</taxon>
        <taxon>Planctomycetia</taxon>
        <taxon>Planctomycetales</taxon>
        <taxon>Planctomycetaceae</taxon>
        <taxon>Caulifigura</taxon>
    </lineage>
</organism>
<reference evidence="3 4" key="1">
    <citation type="submission" date="2019-02" db="EMBL/GenBank/DDBJ databases">
        <title>Deep-cultivation of Planctomycetes and their phenomic and genomic characterization uncovers novel biology.</title>
        <authorList>
            <person name="Wiegand S."/>
            <person name="Jogler M."/>
            <person name="Boedeker C."/>
            <person name="Pinto D."/>
            <person name="Vollmers J."/>
            <person name="Rivas-Marin E."/>
            <person name="Kohn T."/>
            <person name="Peeters S.H."/>
            <person name="Heuer A."/>
            <person name="Rast P."/>
            <person name="Oberbeckmann S."/>
            <person name="Bunk B."/>
            <person name="Jeske O."/>
            <person name="Meyerdierks A."/>
            <person name="Storesund J.E."/>
            <person name="Kallscheuer N."/>
            <person name="Luecker S."/>
            <person name="Lage O.M."/>
            <person name="Pohl T."/>
            <person name="Merkel B.J."/>
            <person name="Hornburger P."/>
            <person name="Mueller R.-W."/>
            <person name="Bruemmer F."/>
            <person name="Labrenz M."/>
            <person name="Spormann A.M."/>
            <person name="Op den Camp H."/>
            <person name="Overmann J."/>
            <person name="Amann R."/>
            <person name="Jetten M.S.M."/>
            <person name="Mascher T."/>
            <person name="Medema M.H."/>
            <person name="Devos D.P."/>
            <person name="Kaster A.-K."/>
            <person name="Ovreas L."/>
            <person name="Rohde M."/>
            <person name="Galperin M.Y."/>
            <person name="Jogler C."/>
        </authorList>
    </citation>
    <scope>NUCLEOTIDE SEQUENCE [LARGE SCALE GENOMIC DNA]</scope>
    <source>
        <strain evidence="3 4">Pan44</strain>
    </source>
</reference>
<proteinExistence type="predicted"/>
<dbReference type="Pfam" id="PF01979">
    <property type="entry name" value="Amidohydro_1"/>
    <property type="match status" value="1"/>
</dbReference>
<dbReference type="Gene3D" id="3.20.20.140">
    <property type="entry name" value="Metal-dependent hydrolases"/>
    <property type="match status" value="1"/>
</dbReference>
<accession>A0A517SBF2</accession>
<sequence>MVEIADGQVVALHDCPQDGTIDLGSAVIVPGLVNTHTHLEFSNLERPLGPPAPFADWIGSVVAERRRRCRREEDSSTAPRLELDPISLGLQECFQSGSSLVADIVTGSLEHVDRRSVIVDALANERLLPFRELIAPTPAGIEATWSAAETSLAELEPDPERRRAGLSPHAPYTVAATLLEQAIARAGRESRPVAMHLAETQEELDLLSRHSGPLVDMLKRIGVWDPSAPAGTRPLDILKRLSVAPRVLVIHGNFLEEDELRFLGNQRHMSLVYCPRTHAYFGHPTHPLRAAIDLGVNVALGTDSRASNPDLNLWEEAKQVASEFPMLPAAVVLQMATANGARALGRSATHGVIAPGRSADLCCIRPGDGSSDPLRAALAPSATVVGAMHAGEWLLAP</sequence>
<dbReference type="GO" id="GO:0102127">
    <property type="term" value="F:8-oxoguanine deaminase activity"/>
    <property type="evidence" value="ECO:0007669"/>
    <property type="project" value="UniProtKB-EC"/>
</dbReference>